<gene>
    <name evidence="2" type="ORF">H9705_02900</name>
</gene>
<dbReference type="Gene3D" id="3.60.40.10">
    <property type="entry name" value="PPM-type phosphatase domain"/>
    <property type="match status" value="1"/>
</dbReference>
<name>A0A9D2N9U7_9FIRM</name>
<evidence type="ECO:0000313" key="3">
    <source>
        <dbReference type="Proteomes" id="UP000823849"/>
    </source>
</evidence>
<evidence type="ECO:0000259" key="1">
    <source>
        <dbReference type="Pfam" id="PF13672"/>
    </source>
</evidence>
<dbReference type="InterPro" id="IPR036457">
    <property type="entry name" value="PPM-type-like_dom_sf"/>
</dbReference>
<proteinExistence type="predicted"/>
<evidence type="ECO:0000313" key="2">
    <source>
        <dbReference type="EMBL" id="HJC14766.1"/>
    </source>
</evidence>
<dbReference type="Proteomes" id="UP000823849">
    <property type="component" value="Unassembled WGS sequence"/>
</dbReference>
<protein>
    <submittedName>
        <fullName evidence="2">Protein phosphatase 2C domain-containing protein</fullName>
    </submittedName>
</protein>
<dbReference type="EMBL" id="DWWU01000012">
    <property type="protein sequence ID" value="HJC14766.1"/>
    <property type="molecule type" value="Genomic_DNA"/>
</dbReference>
<dbReference type="AlphaFoldDB" id="A0A9D2N9U7"/>
<reference evidence="2" key="2">
    <citation type="submission" date="2021-04" db="EMBL/GenBank/DDBJ databases">
        <authorList>
            <person name="Gilroy R."/>
        </authorList>
    </citation>
    <scope>NUCLEOTIDE SEQUENCE</scope>
    <source>
        <strain evidence="2">CHK185-5351</strain>
    </source>
</reference>
<comment type="caution">
    <text evidence="2">The sequence shown here is derived from an EMBL/GenBank/DDBJ whole genome shotgun (WGS) entry which is preliminary data.</text>
</comment>
<accession>A0A9D2N9U7</accession>
<dbReference type="SUPFAM" id="SSF81606">
    <property type="entry name" value="PP2C-like"/>
    <property type="match status" value="1"/>
</dbReference>
<sequence length="228" mass="26050">MWEITLQKITGTYHELHGMLCQDQIFHQERNHCQSVVLADGTGNSDLNTLCVKEVVEFAAEILLEFVENGRAGRICREDVIRRLMQGVVRIISKYMDTYHLPAEAFASTLMGVAVNHVREEYLMIHLGDGIIVGKNGQQSCVLSYPVNRKVNETFLTISENLMERTRVKSGSLAEFDRLVLCSDGVYDYPVGRMFTEQTIWEILDGTENLAKKEDDQSYIQLRRKNLT</sequence>
<organism evidence="2 3">
    <name type="scientific">Candidatus Fusicatenibacter intestinigallinarum</name>
    <dbReference type="NCBI Taxonomy" id="2838598"/>
    <lineage>
        <taxon>Bacteria</taxon>
        <taxon>Bacillati</taxon>
        <taxon>Bacillota</taxon>
        <taxon>Clostridia</taxon>
        <taxon>Lachnospirales</taxon>
        <taxon>Lachnospiraceae</taxon>
        <taxon>Fusicatenibacter</taxon>
    </lineage>
</organism>
<feature type="domain" description="PPM-type phosphatase" evidence="1">
    <location>
        <begin position="10"/>
        <end position="215"/>
    </location>
</feature>
<dbReference type="InterPro" id="IPR001932">
    <property type="entry name" value="PPM-type_phosphatase-like_dom"/>
</dbReference>
<reference evidence="2" key="1">
    <citation type="journal article" date="2021" name="PeerJ">
        <title>Extensive microbial diversity within the chicken gut microbiome revealed by metagenomics and culture.</title>
        <authorList>
            <person name="Gilroy R."/>
            <person name="Ravi A."/>
            <person name="Getino M."/>
            <person name="Pursley I."/>
            <person name="Horton D.L."/>
            <person name="Alikhan N.F."/>
            <person name="Baker D."/>
            <person name="Gharbi K."/>
            <person name="Hall N."/>
            <person name="Watson M."/>
            <person name="Adriaenssens E.M."/>
            <person name="Foster-Nyarko E."/>
            <person name="Jarju S."/>
            <person name="Secka A."/>
            <person name="Antonio M."/>
            <person name="Oren A."/>
            <person name="Chaudhuri R.R."/>
            <person name="La Ragione R."/>
            <person name="Hildebrand F."/>
            <person name="Pallen M.J."/>
        </authorList>
    </citation>
    <scope>NUCLEOTIDE SEQUENCE</scope>
    <source>
        <strain evidence="2">CHK185-5351</strain>
    </source>
</reference>
<dbReference type="Pfam" id="PF13672">
    <property type="entry name" value="PP2C_2"/>
    <property type="match status" value="1"/>
</dbReference>